<feature type="compositionally biased region" description="Low complexity" evidence="1">
    <location>
        <begin position="71"/>
        <end position="84"/>
    </location>
</feature>
<evidence type="ECO:0000313" key="2">
    <source>
        <dbReference type="EMBL" id="RGP76724.1"/>
    </source>
</evidence>
<dbReference type="EMBL" id="PXOG01000111">
    <property type="protein sequence ID" value="RGP76724.1"/>
    <property type="molecule type" value="Genomic_DNA"/>
</dbReference>
<name>A0A395SW44_9HYPO</name>
<accession>A0A395SW44</accession>
<feature type="region of interest" description="Disordered" evidence="1">
    <location>
        <begin position="52"/>
        <end position="84"/>
    </location>
</feature>
<dbReference type="AlphaFoldDB" id="A0A395SW44"/>
<evidence type="ECO:0000256" key="1">
    <source>
        <dbReference type="SAM" id="MobiDB-lite"/>
    </source>
</evidence>
<comment type="caution">
    <text evidence="2">The sequence shown here is derived from an EMBL/GenBank/DDBJ whole genome shotgun (WGS) entry which is preliminary data.</text>
</comment>
<evidence type="ECO:0000313" key="3">
    <source>
        <dbReference type="Proteomes" id="UP000266234"/>
    </source>
</evidence>
<sequence length="216" mass="23046">MKPSIIISTSVFAGTTIARLYKRNEYETAAIPLIAPRADASSTPKETPIVAYPTGTGNEEEGETLSTDAGAPATVDTATSSTSTENDIPYTYDCLPVPTFPLVHPSTLSVLATTHSMERDRLSRQPLVLFPLHSPQPTLSDMTTLQSPPPQQNMTMQSTTTFEQPIVTCGPDICSHTTMIDSEAPPMMTETPVQVDGVENLTPLMGLVALAGLIAI</sequence>
<keyword evidence="3" id="KW-1185">Reference proteome</keyword>
<reference evidence="2 3" key="1">
    <citation type="journal article" date="2018" name="PLoS Pathog.">
        <title>Evolution of structural diversity of trichothecenes, a family of toxins produced by plant pathogenic and entomopathogenic fungi.</title>
        <authorList>
            <person name="Proctor R.H."/>
            <person name="McCormick S.P."/>
            <person name="Kim H.S."/>
            <person name="Cardoza R.E."/>
            <person name="Stanley A.M."/>
            <person name="Lindo L."/>
            <person name="Kelly A."/>
            <person name="Brown D.W."/>
            <person name="Lee T."/>
            <person name="Vaughan M.M."/>
            <person name="Alexander N.J."/>
            <person name="Busman M."/>
            <person name="Gutierrez S."/>
        </authorList>
    </citation>
    <scope>NUCLEOTIDE SEQUENCE [LARGE SCALE GENOMIC DNA]</scope>
    <source>
        <strain evidence="2 3">NRRL 20695</strain>
    </source>
</reference>
<dbReference type="Proteomes" id="UP000266234">
    <property type="component" value="Unassembled WGS sequence"/>
</dbReference>
<dbReference type="STRING" id="694270.A0A395SW44"/>
<proteinExistence type="predicted"/>
<organism evidence="2 3">
    <name type="scientific">Fusarium longipes</name>
    <dbReference type="NCBI Taxonomy" id="694270"/>
    <lineage>
        <taxon>Eukaryota</taxon>
        <taxon>Fungi</taxon>
        <taxon>Dikarya</taxon>
        <taxon>Ascomycota</taxon>
        <taxon>Pezizomycotina</taxon>
        <taxon>Sordariomycetes</taxon>
        <taxon>Hypocreomycetidae</taxon>
        <taxon>Hypocreales</taxon>
        <taxon>Nectriaceae</taxon>
        <taxon>Fusarium</taxon>
    </lineage>
</organism>
<protein>
    <submittedName>
        <fullName evidence="2">Surface sp1</fullName>
    </submittedName>
</protein>
<gene>
    <name evidence="2" type="ORF">FLONG3_5164</name>
</gene>